<dbReference type="GO" id="GO:0003824">
    <property type="term" value="F:catalytic activity"/>
    <property type="evidence" value="ECO:0007669"/>
    <property type="project" value="InterPro"/>
</dbReference>
<reference evidence="3" key="1">
    <citation type="submission" date="2016-10" db="EMBL/GenBank/DDBJ databases">
        <authorList>
            <person name="Varghese N."/>
            <person name="Submissions S."/>
        </authorList>
    </citation>
    <scope>NUCLEOTIDE SEQUENCE [LARGE SCALE GENOMIC DNA]</scope>
    <source>
        <strain evidence="3">DSM 44526</strain>
    </source>
</reference>
<dbReference type="GO" id="GO:0030170">
    <property type="term" value="F:pyridoxal phosphate binding"/>
    <property type="evidence" value="ECO:0007669"/>
    <property type="project" value="InterPro"/>
</dbReference>
<dbReference type="Pfam" id="PF03473">
    <property type="entry name" value="MOSC"/>
    <property type="match status" value="1"/>
</dbReference>
<accession>A0A1G7XQH2</accession>
<feature type="domain" description="MOSC" evidence="1">
    <location>
        <begin position="89"/>
        <end position="244"/>
    </location>
</feature>
<sequence>MQHPARDTDHMQVLELWRYPVKSLQGERCDAVDVGPEGFVGDRAWALFDTSTGFGLTARRVPELLFAAARTTGGRPDVVLPDGTVTGDDAVLSDWVGRPVELRPASHPGPRTYENPADLETESRWNPFSGADGAFHDNAGSRVTLLSTGSTGDWSPRRFRANVLLDGAGEDELVGQRVRLGTAVLDVVAPVARCVMTTRPQPGGVGRDTGVLKTIHRTHEGTLSVGAVPSGGGRIAVGDELRAW</sequence>
<proteinExistence type="predicted"/>
<dbReference type="InterPro" id="IPR005302">
    <property type="entry name" value="MoCF_Sase_C"/>
</dbReference>
<dbReference type="AlphaFoldDB" id="A0A1G7XQH2"/>
<gene>
    <name evidence="2" type="ORF">SAMN05660324_3760</name>
</gene>
<evidence type="ECO:0000259" key="1">
    <source>
        <dbReference type="PROSITE" id="PS51340"/>
    </source>
</evidence>
<dbReference type="GO" id="GO:0030151">
    <property type="term" value="F:molybdenum ion binding"/>
    <property type="evidence" value="ECO:0007669"/>
    <property type="project" value="InterPro"/>
</dbReference>
<organism evidence="2 3">
    <name type="scientific">Klenkia brasiliensis</name>
    <dbReference type="NCBI Taxonomy" id="333142"/>
    <lineage>
        <taxon>Bacteria</taxon>
        <taxon>Bacillati</taxon>
        <taxon>Actinomycetota</taxon>
        <taxon>Actinomycetes</taxon>
        <taxon>Geodermatophilales</taxon>
        <taxon>Geodermatophilaceae</taxon>
        <taxon>Klenkia</taxon>
    </lineage>
</organism>
<name>A0A1G7XQH2_9ACTN</name>
<evidence type="ECO:0000313" key="2">
    <source>
        <dbReference type="EMBL" id="SDG86447.1"/>
    </source>
</evidence>
<protein>
    <recommendedName>
        <fullName evidence="1">MOSC domain-containing protein</fullName>
    </recommendedName>
</protein>
<dbReference type="EMBL" id="FNCF01000006">
    <property type="protein sequence ID" value="SDG86447.1"/>
    <property type="molecule type" value="Genomic_DNA"/>
</dbReference>
<dbReference type="InterPro" id="IPR011037">
    <property type="entry name" value="Pyrv_Knase-like_insert_dom_sf"/>
</dbReference>
<dbReference type="InterPro" id="IPR005303">
    <property type="entry name" value="MOCOS_middle"/>
</dbReference>
<keyword evidence="3" id="KW-1185">Reference proteome</keyword>
<evidence type="ECO:0000313" key="3">
    <source>
        <dbReference type="Proteomes" id="UP000198863"/>
    </source>
</evidence>
<dbReference type="SUPFAM" id="SSF50800">
    <property type="entry name" value="PK beta-barrel domain-like"/>
    <property type="match status" value="1"/>
</dbReference>
<dbReference type="Proteomes" id="UP000198863">
    <property type="component" value="Unassembled WGS sequence"/>
</dbReference>
<dbReference type="PROSITE" id="PS51340">
    <property type="entry name" value="MOSC"/>
    <property type="match status" value="1"/>
</dbReference>
<dbReference type="Pfam" id="PF03476">
    <property type="entry name" value="MOSC_N"/>
    <property type="match status" value="1"/>
</dbReference>